<dbReference type="InterPro" id="IPR023271">
    <property type="entry name" value="Aquaporin-like"/>
</dbReference>
<accession>A0A4R0PIG2</accession>
<reference evidence="7 8" key="1">
    <citation type="journal article" date="2015" name="Antonie Van Leeuwenhoek">
        <title>Oricola cellulosilytica gen. nov., sp. nov., a cellulose-degrading bacterium of the family Phyllobacteriaceae isolated from surface seashore water, and emended descriptions of Mesorhizobium loti and Phyllobacterium myrsinacearum.</title>
        <authorList>
            <person name="Hameed A."/>
            <person name="Shahina M."/>
            <person name="Lai W.A."/>
            <person name="Lin S.Y."/>
            <person name="Young L.S."/>
            <person name="Liu Y.C."/>
            <person name="Hsu Y.H."/>
            <person name="Young C.C."/>
        </authorList>
    </citation>
    <scope>NUCLEOTIDE SEQUENCE [LARGE SCALE GENOMIC DNA]</scope>
    <source>
        <strain evidence="7 8">KCTC 52183</strain>
    </source>
</reference>
<dbReference type="Gene3D" id="1.20.1080.10">
    <property type="entry name" value="Glycerol uptake facilitator protein"/>
    <property type="match status" value="1"/>
</dbReference>
<protein>
    <submittedName>
        <fullName evidence="7">Formate/nitrite transporter family protein</fullName>
    </submittedName>
</protein>
<gene>
    <name evidence="7" type="ORF">E0D97_07145</name>
</gene>
<evidence type="ECO:0000256" key="1">
    <source>
        <dbReference type="ARBA" id="ARBA00004141"/>
    </source>
</evidence>
<evidence type="ECO:0000256" key="4">
    <source>
        <dbReference type="ARBA" id="ARBA00023136"/>
    </source>
</evidence>
<keyword evidence="3 6" id="KW-1133">Transmembrane helix</keyword>
<dbReference type="EMBL" id="SJST01000002">
    <property type="protein sequence ID" value="TCD15304.1"/>
    <property type="molecule type" value="Genomic_DNA"/>
</dbReference>
<feature type="transmembrane region" description="Helical" evidence="6">
    <location>
        <begin position="155"/>
        <end position="174"/>
    </location>
</feature>
<keyword evidence="2 6" id="KW-0812">Transmembrane</keyword>
<organism evidence="7 8">
    <name type="scientific">Oricola cellulosilytica</name>
    <dbReference type="NCBI Taxonomy" id="1429082"/>
    <lineage>
        <taxon>Bacteria</taxon>
        <taxon>Pseudomonadati</taxon>
        <taxon>Pseudomonadota</taxon>
        <taxon>Alphaproteobacteria</taxon>
        <taxon>Hyphomicrobiales</taxon>
        <taxon>Ahrensiaceae</taxon>
        <taxon>Oricola</taxon>
    </lineage>
</organism>
<dbReference type="RefSeq" id="WP_131567281.1">
    <property type="nucleotide sequence ID" value="NZ_JAINFK010000004.1"/>
</dbReference>
<dbReference type="PANTHER" id="PTHR30520">
    <property type="entry name" value="FORMATE TRANSPORTER-RELATED"/>
    <property type="match status" value="1"/>
</dbReference>
<dbReference type="Pfam" id="PF01226">
    <property type="entry name" value="Form_Nir_trans"/>
    <property type="match status" value="1"/>
</dbReference>
<keyword evidence="4 6" id="KW-0472">Membrane</keyword>
<feature type="transmembrane region" description="Helical" evidence="6">
    <location>
        <begin position="63"/>
        <end position="90"/>
    </location>
</feature>
<evidence type="ECO:0000313" key="8">
    <source>
        <dbReference type="Proteomes" id="UP000291301"/>
    </source>
</evidence>
<dbReference type="InterPro" id="IPR024002">
    <property type="entry name" value="For/NO2_transpt_CS"/>
</dbReference>
<comment type="caution">
    <text evidence="7">The sequence shown here is derived from an EMBL/GenBank/DDBJ whole genome shotgun (WGS) entry which is preliminary data.</text>
</comment>
<evidence type="ECO:0000256" key="3">
    <source>
        <dbReference type="ARBA" id="ARBA00022989"/>
    </source>
</evidence>
<comment type="subcellular location">
    <subcellularLocation>
        <location evidence="1">Membrane</location>
        <topology evidence="1">Multi-pass membrane protein</topology>
    </subcellularLocation>
</comment>
<dbReference type="InterPro" id="IPR000292">
    <property type="entry name" value="For/NO2_transpt"/>
</dbReference>
<feature type="transmembrane region" description="Helical" evidence="6">
    <location>
        <begin position="110"/>
        <end position="134"/>
    </location>
</feature>
<dbReference type="Proteomes" id="UP000291301">
    <property type="component" value="Unassembled WGS sequence"/>
</dbReference>
<feature type="transmembrane region" description="Helical" evidence="6">
    <location>
        <begin position="28"/>
        <end position="51"/>
    </location>
</feature>
<dbReference type="OrthoDB" id="9786493at2"/>
<dbReference type="GO" id="GO:0005886">
    <property type="term" value="C:plasma membrane"/>
    <property type="evidence" value="ECO:0007669"/>
    <property type="project" value="TreeGrafter"/>
</dbReference>
<evidence type="ECO:0000313" key="7">
    <source>
        <dbReference type="EMBL" id="TCD15304.1"/>
    </source>
</evidence>
<dbReference type="GO" id="GO:0015499">
    <property type="term" value="F:formate transmembrane transporter activity"/>
    <property type="evidence" value="ECO:0007669"/>
    <property type="project" value="TreeGrafter"/>
</dbReference>
<comment type="similarity">
    <text evidence="5">Belongs to the FNT transporter (TC 1.A.16) family.</text>
</comment>
<dbReference type="PROSITE" id="PS01005">
    <property type="entry name" value="FORMATE_NITRITE_TP_1"/>
    <property type="match status" value="1"/>
</dbReference>
<evidence type="ECO:0000256" key="2">
    <source>
        <dbReference type="ARBA" id="ARBA00022692"/>
    </source>
</evidence>
<dbReference type="PANTHER" id="PTHR30520:SF6">
    <property type="entry name" value="FORMATE_NITRATE FAMILY TRANSPORTER (EUROFUNG)"/>
    <property type="match status" value="1"/>
</dbReference>
<feature type="transmembrane region" description="Helical" evidence="6">
    <location>
        <begin position="180"/>
        <end position="198"/>
    </location>
</feature>
<dbReference type="AlphaFoldDB" id="A0A4R0PIG2"/>
<name>A0A4R0PIG2_9HYPH</name>
<sequence length="255" mass="25775">MSDLYKPAEIAGLVRRSGVAKTEAPSSALFVLAVLAGVFIAFGAAFYTVAITGADAGAGPVRVLGGLTFSLGLILVIVGGAELFTGNALIVMAWVDKLITTRALLRNWAIVYAGNLFGSLLLAGGVALTGLLAGPFGETAARIAAAKFALEPLEVFARAVLCNALVCLAVWLSFAARTAAGKILGIIFPISAFVALGFEHSVANMYLLPVGMIAGAVGTVADAVVNIAIATIGNIIGGAGGVALAYHFAFKGQHG</sequence>
<keyword evidence="8" id="KW-1185">Reference proteome</keyword>
<feature type="transmembrane region" description="Helical" evidence="6">
    <location>
        <begin position="227"/>
        <end position="249"/>
    </location>
</feature>
<proteinExistence type="inferred from homology"/>
<evidence type="ECO:0000256" key="6">
    <source>
        <dbReference type="SAM" id="Phobius"/>
    </source>
</evidence>
<evidence type="ECO:0000256" key="5">
    <source>
        <dbReference type="ARBA" id="ARBA00049660"/>
    </source>
</evidence>